<protein>
    <submittedName>
        <fullName evidence="1">Phenol hydroxylase</fullName>
    </submittedName>
</protein>
<name>A0A2S4HKT6_9GAMM</name>
<evidence type="ECO:0000313" key="2">
    <source>
        <dbReference type="Proteomes" id="UP000237222"/>
    </source>
</evidence>
<dbReference type="GO" id="GO:0018662">
    <property type="term" value="F:phenol 2-monooxygenase activity"/>
    <property type="evidence" value="ECO:0007669"/>
    <property type="project" value="InterPro"/>
</dbReference>
<gene>
    <name evidence="1" type="ORF">C0068_01515</name>
</gene>
<dbReference type="AlphaFoldDB" id="A0A2S4HKT6"/>
<reference evidence="1" key="1">
    <citation type="submission" date="2018-01" db="EMBL/GenBank/DDBJ databases">
        <authorList>
            <person name="Yu X.-D."/>
        </authorList>
    </citation>
    <scope>NUCLEOTIDE SEQUENCE</scope>
    <source>
        <strain evidence="1">ZX-21</strain>
    </source>
</reference>
<dbReference type="InterPro" id="IPR006756">
    <property type="entry name" value="Phenol_hydroxylase"/>
</dbReference>
<dbReference type="Pfam" id="PF04663">
    <property type="entry name" value="Phenol_monoox"/>
    <property type="match status" value="1"/>
</dbReference>
<comment type="caution">
    <text evidence="1">The sequence shown here is derived from an EMBL/GenBank/DDBJ whole genome shotgun (WGS) entry which is preliminary data.</text>
</comment>
<dbReference type="Gene3D" id="3.10.20.560">
    <property type="entry name" value="Phenol hydroxylase"/>
    <property type="match status" value="1"/>
</dbReference>
<proteinExistence type="predicted"/>
<dbReference type="InterPro" id="IPR043010">
    <property type="entry name" value="Phenol_hydroxylase_sf"/>
</dbReference>
<dbReference type="RefSeq" id="WP_103682731.1">
    <property type="nucleotide sequence ID" value="NZ_PQGG01000005.1"/>
</dbReference>
<accession>A0A2S4HKT6</accession>
<organism evidence="1 2">
    <name type="scientific">Zhongshania marina</name>
    <dbReference type="NCBI Taxonomy" id="2304603"/>
    <lineage>
        <taxon>Bacteria</taxon>
        <taxon>Pseudomonadati</taxon>
        <taxon>Pseudomonadota</taxon>
        <taxon>Gammaproteobacteria</taxon>
        <taxon>Cellvibrionales</taxon>
        <taxon>Spongiibacteraceae</taxon>
        <taxon>Zhongshania</taxon>
    </lineage>
</organism>
<evidence type="ECO:0000313" key="1">
    <source>
        <dbReference type="EMBL" id="POP54490.1"/>
    </source>
</evidence>
<dbReference type="OrthoDB" id="5343663at2"/>
<dbReference type="EMBL" id="PQGG01000005">
    <property type="protein sequence ID" value="POP54490.1"/>
    <property type="molecule type" value="Genomic_DNA"/>
</dbReference>
<dbReference type="Proteomes" id="UP000237222">
    <property type="component" value="Unassembled WGS sequence"/>
</dbReference>
<sequence length="119" mass="13818">MTVKAINPNYSGRYRDGVENFHGNQLLNICWEKHTMMGWPMCVPISPNTTFKELLDVVIPRIYSMHPQFDSVDLYKAHWSTSKGAFIPDMSKTISDHGFKHKEQIRFRTQPLSNNPHRG</sequence>